<dbReference type="RefSeq" id="XP_001750568.1">
    <property type="nucleotide sequence ID" value="XM_001750516.1"/>
</dbReference>
<evidence type="ECO:0000256" key="2">
    <source>
        <dbReference type="ARBA" id="ARBA00022884"/>
    </source>
</evidence>
<dbReference type="Gene3D" id="1.10.10.10">
    <property type="entry name" value="Winged helix-like DNA-binding domain superfamily/Winged helix DNA-binding domain"/>
    <property type="match status" value="1"/>
</dbReference>
<evidence type="ECO:0000256" key="4">
    <source>
        <dbReference type="PROSITE-ProRule" id="PRU00332"/>
    </source>
</evidence>
<dbReference type="GO" id="GO:0003729">
    <property type="term" value="F:mRNA binding"/>
    <property type="evidence" value="ECO:0000318"/>
    <property type="project" value="GO_Central"/>
</dbReference>
<proteinExistence type="predicted"/>
<name>A9VCW7_MONBE</name>
<reference evidence="7 8" key="1">
    <citation type="journal article" date="2008" name="Nature">
        <title>The genome of the choanoflagellate Monosiga brevicollis and the origin of metazoans.</title>
        <authorList>
            <consortium name="JGI Sequencing"/>
            <person name="King N."/>
            <person name="Westbrook M.J."/>
            <person name="Young S.L."/>
            <person name="Kuo A."/>
            <person name="Abedin M."/>
            <person name="Chapman J."/>
            <person name="Fairclough S."/>
            <person name="Hellsten U."/>
            <person name="Isogai Y."/>
            <person name="Letunic I."/>
            <person name="Marr M."/>
            <person name="Pincus D."/>
            <person name="Putnam N."/>
            <person name="Rokas A."/>
            <person name="Wright K.J."/>
            <person name="Zuzow R."/>
            <person name="Dirks W."/>
            <person name="Good M."/>
            <person name="Goodstein D."/>
            <person name="Lemons D."/>
            <person name="Li W."/>
            <person name="Lyons J.B."/>
            <person name="Morris A."/>
            <person name="Nichols S."/>
            <person name="Richter D.J."/>
            <person name="Salamov A."/>
            <person name="Bork P."/>
            <person name="Lim W.A."/>
            <person name="Manning G."/>
            <person name="Miller W.T."/>
            <person name="McGinnis W."/>
            <person name="Shapiro H."/>
            <person name="Tjian R."/>
            <person name="Grigoriev I.V."/>
            <person name="Rokhsar D."/>
        </authorList>
    </citation>
    <scope>NUCLEOTIDE SEQUENCE [LARGE SCALE GENOMIC DNA]</scope>
    <source>
        <strain evidence="8">MX1 / ATCC 50154</strain>
    </source>
</reference>
<evidence type="ECO:0000256" key="3">
    <source>
        <dbReference type="ARBA" id="ARBA00023242"/>
    </source>
</evidence>
<dbReference type="InParanoid" id="A9VCW7"/>
<dbReference type="PANTHER" id="PTHR22792">
    <property type="entry name" value="LUPUS LA PROTEIN-RELATED"/>
    <property type="match status" value="1"/>
</dbReference>
<dbReference type="PROSITE" id="PS50961">
    <property type="entry name" value="HTH_LA"/>
    <property type="match status" value="1"/>
</dbReference>
<dbReference type="STRING" id="81824.A9VCW7"/>
<dbReference type="SUPFAM" id="SSF46785">
    <property type="entry name" value="Winged helix' DNA-binding domain"/>
    <property type="match status" value="1"/>
</dbReference>
<feature type="region of interest" description="Disordered" evidence="5">
    <location>
        <begin position="1"/>
        <end position="90"/>
    </location>
</feature>
<dbReference type="GeneID" id="5895815"/>
<feature type="compositionally biased region" description="Basic and acidic residues" evidence="5">
    <location>
        <begin position="380"/>
        <end position="392"/>
    </location>
</feature>
<dbReference type="Pfam" id="PF05383">
    <property type="entry name" value="La"/>
    <property type="match status" value="1"/>
</dbReference>
<organism evidence="7 8">
    <name type="scientific">Monosiga brevicollis</name>
    <name type="common">Choanoflagellate</name>
    <dbReference type="NCBI Taxonomy" id="81824"/>
    <lineage>
        <taxon>Eukaryota</taxon>
        <taxon>Choanoflagellata</taxon>
        <taxon>Craspedida</taxon>
        <taxon>Salpingoecidae</taxon>
        <taxon>Monosiga</taxon>
    </lineage>
</organism>
<feature type="compositionally biased region" description="Polar residues" evidence="5">
    <location>
        <begin position="359"/>
        <end position="379"/>
    </location>
</feature>
<dbReference type="PANTHER" id="PTHR22792:SF140">
    <property type="entry name" value="ACHILLES, ISOFORM A"/>
    <property type="match status" value="1"/>
</dbReference>
<dbReference type="InterPro" id="IPR006630">
    <property type="entry name" value="La_HTH"/>
</dbReference>
<accession>A9VCW7</accession>
<dbReference type="CDD" id="cd07323">
    <property type="entry name" value="LAM"/>
    <property type="match status" value="1"/>
</dbReference>
<feature type="region of interest" description="Disordered" evidence="5">
    <location>
        <begin position="346"/>
        <end position="395"/>
    </location>
</feature>
<keyword evidence="3" id="KW-0539">Nucleus</keyword>
<evidence type="ECO:0000313" key="8">
    <source>
        <dbReference type="Proteomes" id="UP000001357"/>
    </source>
</evidence>
<dbReference type="GO" id="GO:0006396">
    <property type="term" value="P:RNA processing"/>
    <property type="evidence" value="ECO:0007669"/>
    <property type="project" value="InterPro"/>
</dbReference>
<evidence type="ECO:0000259" key="6">
    <source>
        <dbReference type="PROSITE" id="PS50961"/>
    </source>
</evidence>
<keyword evidence="8" id="KW-1185">Reference proteome</keyword>
<dbReference type="Proteomes" id="UP000001357">
    <property type="component" value="Unassembled WGS sequence"/>
</dbReference>
<dbReference type="InterPro" id="IPR036390">
    <property type="entry name" value="WH_DNA-bd_sf"/>
</dbReference>
<gene>
    <name evidence="7" type="ORF">MONBRDRAFT_39206</name>
</gene>
<dbReference type="eggNOG" id="KOG1855">
    <property type="taxonomic scope" value="Eukaryota"/>
</dbReference>
<evidence type="ECO:0000256" key="1">
    <source>
        <dbReference type="ARBA" id="ARBA00004123"/>
    </source>
</evidence>
<feature type="domain" description="HTH La-type RNA-binding" evidence="6">
    <location>
        <begin position="147"/>
        <end position="239"/>
    </location>
</feature>
<dbReference type="AlphaFoldDB" id="A9VCW7"/>
<feature type="region of interest" description="Disordered" evidence="5">
    <location>
        <begin position="415"/>
        <end position="547"/>
    </location>
</feature>
<evidence type="ECO:0000256" key="5">
    <source>
        <dbReference type="SAM" id="MobiDB-lite"/>
    </source>
</evidence>
<dbReference type="GO" id="GO:0005634">
    <property type="term" value="C:nucleus"/>
    <property type="evidence" value="ECO:0000318"/>
    <property type="project" value="GO_Central"/>
</dbReference>
<dbReference type="InterPro" id="IPR036388">
    <property type="entry name" value="WH-like_DNA-bd_sf"/>
</dbReference>
<dbReference type="EMBL" id="CH991583">
    <property type="protein sequence ID" value="EDQ84664.1"/>
    <property type="molecule type" value="Genomic_DNA"/>
</dbReference>
<feature type="compositionally biased region" description="Polar residues" evidence="5">
    <location>
        <begin position="500"/>
        <end position="509"/>
    </location>
</feature>
<dbReference type="PRINTS" id="PR00302">
    <property type="entry name" value="LUPUSLA"/>
</dbReference>
<protein>
    <recommendedName>
        <fullName evidence="6">HTH La-type RNA-binding domain-containing protein</fullName>
    </recommendedName>
</protein>
<comment type="subcellular location">
    <subcellularLocation>
        <location evidence="1">Nucleus</location>
    </subcellularLocation>
</comment>
<dbReference type="InterPro" id="IPR002344">
    <property type="entry name" value="Lupus_La"/>
</dbReference>
<keyword evidence="2 4" id="KW-0694">RNA-binding</keyword>
<evidence type="ECO:0000313" key="7">
    <source>
        <dbReference type="EMBL" id="EDQ84664.1"/>
    </source>
</evidence>
<dbReference type="GO" id="GO:1990904">
    <property type="term" value="C:ribonucleoprotein complex"/>
    <property type="evidence" value="ECO:0007669"/>
    <property type="project" value="InterPro"/>
</dbReference>
<dbReference type="KEGG" id="mbr:MONBRDRAFT_39206"/>
<dbReference type="SMART" id="SM00715">
    <property type="entry name" value="LA"/>
    <property type="match status" value="1"/>
</dbReference>
<dbReference type="InterPro" id="IPR045180">
    <property type="entry name" value="La_dom_prot"/>
</dbReference>
<sequence>MALQSSGSAMRMIHAPSALDHQKPPGLNHSSALKPAGNASSEELALDLGVELRQQASQPKPRHPNESAPAHQKTNPTAPATSARYLAPPNGSLLRAHGSFEEAELDALLHQPMSALPLGPDDADDDAFEHDEQNINLITPQVPISPEEERAQMLARIQKQVNFYYGDRNYPTDKFLRKHTKAHPDGWVPIATLAAYKKMKKLTQDIDLIAEALEDVDIVELSPDRLNVRRCAPPVKSDAASICSTTVVATGFDGTWIDLSRHLAHFGHIVRARRLQPEDPLPAEVHEVCPNEHLLPASLRQRTGPIWLVEYDYADEAMDAVIAMEGRRDLQIGVLYKKPRKKQIRLGTCPSPTALMMVSSGSRSQTASPVPRSRFNSTGPRRDGRDHSHDGAHNVPHLQQFVARQEDDFRRRAQSLESQQVRRPMPTDQRPRTQSTNARRYVPPHARGSESPTAHRRQPANAGSTWAPRHGPSALQRQAGPQAPIPARAPSPQGLALTSHRPTNNSAAPQSDGFALAPGHEITQQRRHSNWREVMTPEQLAALGTPI</sequence>